<accession>A0A9D2AU45</accession>
<protein>
    <submittedName>
        <fullName evidence="1">TnpV protein</fullName>
    </submittedName>
</protein>
<reference evidence="1" key="1">
    <citation type="journal article" date="2021" name="PeerJ">
        <title>Extensive microbial diversity within the chicken gut microbiome revealed by metagenomics and culture.</title>
        <authorList>
            <person name="Gilroy R."/>
            <person name="Ravi A."/>
            <person name="Getino M."/>
            <person name="Pursley I."/>
            <person name="Horton D.L."/>
            <person name="Alikhan N.F."/>
            <person name="Baker D."/>
            <person name="Gharbi K."/>
            <person name="Hall N."/>
            <person name="Watson M."/>
            <person name="Adriaenssens E.M."/>
            <person name="Foster-Nyarko E."/>
            <person name="Jarju S."/>
            <person name="Secka A."/>
            <person name="Antonio M."/>
            <person name="Oren A."/>
            <person name="Chaudhuri R.R."/>
            <person name="La Ragione R."/>
            <person name="Hildebrand F."/>
            <person name="Pallen M.J."/>
        </authorList>
    </citation>
    <scope>NUCLEOTIDE SEQUENCE</scope>
    <source>
        <strain evidence="1">2189</strain>
    </source>
</reference>
<dbReference type="Pfam" id="PF14198">
    <property type="entry name" value="TnpV"/>
    <property type="match status" value="1"/>
</dbReference>
<evidence type="ECO:0000313" key="1">
    <source>
        <dbReference type="EMBL" id="HIX50362.1"/>
    </source>
</evidence>
<comment type="caution">
    <text evidence="1">The sequence shown here is derived from an EMBL/GenBank/DDBJ whole genome shotgun (WGS) entry which is preliminary data.</text>
</comment>
<evidence type="ECO:0000313" key="2">
    <source>
        <dbReference type="Proteomes" id="UP000886847"/>
    </source>
</evidence>
<dbReference type="Proteomes" id="UP000886847">
    <property type="component" value="Unassembled WGS sequence"/>
</dbReference>
<dbReference type="InterPro" id="IPR026989">
    <property type="entry name" value="TnpV"/>
</dbReference>
<organism evidence="1 2">
    <name type="scientific">Candidatus Borkfalkia faecavium</name>
    <dbReference type="NCBI Taxonomy" id="2838508"/>
    <lineage>
        <taxon>Bacteria</taxon>
        <taxon>Bacillati</taxon>
        <taxon>Bacillota</taxon>
        <taxon>Clostridia</taxon>
        <taxon>Christensenellales</taxon>
        <taxon>Christensenellaceae</taxon>
        <taxon>Candidatus Borkfalkia</taxon>
    </lineage>
</organism>
<dbReference type="EMBL" id="DXEW01000020">
    <property type="protein sequence ID" value="HIX50362.1"/>
    <property type="molecule type" value="Genomic_DNA"/>
</dbReference>
<reference evidence="1" key="2">
    <citation type="submission" date="2021-04" db="EMBL/GenBank/DDBJ databases">
        <authorList>
            <person name="Gilroy R."/>
        </authorList>
    </citation>
    <scope>NUCLEOTIDE SEQUENCE</scope>
    <source>
        <strain evidence="1">2189</strain>
    </source>
</reference>
<name>A0A9D2AU45_9FIRM</name>
<sequence>MNAQEIIAKADRGEGLTEEEIRVYREAVKPVKHTYGKYGTLAKKYLEEENVGKYWAIENLPEYLHGIDRQAGELYETMYAKLSNDERYKRTGNFMEDYRRQTEIQKLIEEEILIELVYVD</sequence>
<proteinExistence type="predicted"/>
<dbReference type="AlphaFoldDB" id="A0A9D2AU45"/>
<gene>
    <name evidence="1" type="ORF">H9851_03670</name>
</gene>